<organism evidence="2 3">
    <name type="scientific">Bacillus weihaiensis</name>
    <dbReference type="NCBI Taxonomy" id="1547283"/>
    <lineage>
        <taxon>Bacteria</taxon>
        <taxon>Bacillati</taxon>
        <taxon>Bacillota</taxon>
        <taxon>Bacilli</taxon>
        <taxon>Bacillales</taxon>
        <taxon>Bacillaceae</taxon>
        <taxon>Bacillus</taxon>
    </lineage>
</organism>
<dbReference type="OrthoDB" id="2452975at2"/>
<evidence type="ECO:0000313" key="2">
    <source>
        <dbReference type="EMBL" id="APH06194.1"/>
    </source>
</evidence>
<keyword evidence="1" id="KW-0472">Membrane</keyword>
<keyword evidence="3" id="KW-1185">Reference proteome</keyword>
<evidence type="ECO:0000256" key="1">
    <source>
        <dbReference type="SAM" id="Phobius"/>
    </source>
</evidence>
<dbReference type="RefSeq" id="WP_072580996.1">
    <property type="nucleotide sequence ID" value="NZ_CP016020.1"/>
</dbReference>
<dbReference type="PROSITE" id="PS51257">
    <property type="entry name" value="PROKAR_LIPOPROTEIN"/>
    <property type="match status" value="1"/>
</dbReference>
<sequence length="249" mass="29225">MSRKWRWVMGLIGLVLTIGCFYYWFHMSHPSVLPTDEQIIKEINDIYLEADAKEVQDRVAIDELHFVIPYISGRGDYSLSYWEWGLKDWSLTYIDTKGEPTLWHVDPAHPSTYHIVWNFDPRDQVDEISYYLLRDRGFYVSEGVENYQPHIQIKKKITLQNQTYGVMKLPEEFVEIMEGLNRVNGSHHPFLSVDEVLSMQQMYMGYFPMNKDGKRASIDYSVNGQGFSNGTQSFDFVMPVNERDLEVPK</sequence>
<feature type="transmembrane region" description="Helical" evidence="1">
    <location>
        <begin position="7"/>
        <end position="25"/>
    </location>
</feature>
<dbReference type="STRING" id="1547283.A9C19_16390"/>
<keyword evidence="1" id="KW-0812">Transmembrane</keyword>
<reference evidence="2 3" key="1">
    <citation type="journal article" date="2016" name="Sci. Rep.">
        <title>Complete genome sequence and transcriptomic analysis of a novel marine strain Bacillus weihaiensis reveals the mechanism of brown algae degradation.</title>
        <authorList>
            <person name="Zhu Y."/>
            <person name="Chen P."/>
            <person name="Bao Y."/>
            <person name="Men Y."/>
            <person name="Zeng Y."/>
            <person name="Yang J."/>
            <person name="Sun J."/>
            <person name="Sun Y."/>
        </authorList>
    </citation>
    <scope>NUCLEOTIDE SEQUENCE [LARGE SCALE GENOMIC DNA]</scope>
    <source>
        <strain evidence="2 3">Alg07</strain>
    </source>
</reference>
<dbReference type="KEGG" id="bwh:A9C19_16390"/>
<proteinExistence type="predicted"/>
<gene>
    <name evidence="2" type="ORF">A9C19_16390</name>
</gene>
<dbReference type="AlphaFoldDB" id="A0A1L3MV43"/>
<protein>
    <submittedName>
        <fullName evidence="2">Uncharacterized protein</fullName>
    </submittedName>
</protein>
<name>A0A1L3MV43_9BACI</name>
<dbReference type="Proteomes" id="UP000181936">
    <property type="component" value="Chromosome"/>
</dbReference>
<evidence type="ECO:0000313" key="3">
    <source>
        <dbReference type="Proteomes" id="UP000181936"/>
    </source>
</evidence>
<accession>A0A1L3MV43</accession>
<keyword evidence="1" id="KW-1133">Transmembrane helix</keyword>
<dbReference type="EMBL" id="CP016020">
    <property type="protein sequence ID" value="APH06194.1"/>
    <property type="molecule type" value="Genomic_DNA"/>
</dbReference>